<dbReference type="EMBL" id="AP018052">
    <property type="protein sequence ID" value="BAZ95082.1"/>
    <property type="molecule type" value="Genomic_DNA"/>
</dbReference>
<dbReference type="GO" id="GO:0019843">
    <property type="term" value="F:rRNA binding"/>
    <property type="evidence" value="ECO:0007669"/>
    <property type="project" value="UniProtKB-UniRule"/>
</dbReference>
<feature type="domain" description="Small ribosomal subunit protein uS7" evidence="7">
    <location>
        <begin position="2"/>
        <end position="148"/>
    </location>
</feature>
<dbReference type="GO" id="GO:0015935">
    <property type="term" value="C:small ribosomal subunit"/>
    <property type="evidence" value="ECO:0007669"/>
    <property type="project" value="InterPro"/>
</dbReference>
<evidence type="ECO:0000256" key="1">
    <source>
        <dbReference type="ARBA" id="ARBA00007151"/>
    </source>
</evidence>
<gene>
    <name evidence="6" type="primary">rpsG</name>
    <name evidence="8" type="ORF">FOKN1_2712</name>
</gene>
<comment type="subunit">
    <text evidence="6">Part of the 30S ribosomal subunit. Contacts proteins S9 and S11.</text>
</comment>
<evidence type="ECO:0000313" key="8">
    <source>
        <dbReference type="EMBL" id="BAZ95082.1"/>
    </source>
</evidence>
<keyword evidence="9" id="KW-1185">Reference proteome</keyword>
<evidence type="ECO:0000256" key="6">
    <source>
        <dbReference type="HAMAP-Rule" id="MF_00480"/>
    </source>
</evidence>
<dbReference type="Pfam" id="PF00177">
    <property type="entry name" value="Ribosomal_S7"/>
    <property type="match status" value="1"/>
</dbReference>
<dbReference type="OrthoDB" id="9807653at2"/>
<sequence>MSRRKSAERRQILPDPKFGSEKLAKFMNMLMMSGKKSVAERIVYGALDHIGQKSGDPMEVMDQALENVSPMVEVKSRRVGGATYQVPIEVRPVRRQTLAMRWVIDAASKRSEKTMAQRLAGEIMDASESRGAAVKKREDTHRMAEANKAFAHYRW</sequence>
<dbReference type="InterPro" id="IPR005717">
    <property type="entry name" value="Ribosomal_uS7_bac/org-type"/>
</dbReference>
<evidence type="ECO:0000256" key="3">
    <source>
        <dbReference type="ARBA" id="ARBA00022884"/>
    </source>
</evidence>
<keyword evidence="6" id="KW-0820">tRNA-binding</keyword>
<evidence type="ECO:0000313" key="9">
    <source>
        <dbReference type="Proteomes" id="UP000218765"/>
    </source>
</evidence>
<protein>
    <recommendedName>
        <fullName evidence="6">Small ribosomal subunit protein uS7</fullName>
    </recommendedName>
</protein>
<dbReference type="Proteomes" id="UP000218765">
    <property type="component" value="Chromosome"/>
</dbReference>
<dbReference type="AlphaFoldDB" id="A0A1Z4VUI7"/>
<dbReference type="GO" id="GO:0000049">
    <property type="term" value="F:tRNA binding"/>
    <property type="evidence" value="ECO:0007669"/>
    <property type="project" value="UniProtKB-UniRule"/>
</dbReference>
<dbReference type="SUPFAM" id="SSF47973">
    <property type="entry name" value="Ribosomal protein S7"/>
    <property type="match status" value="1"/>
</dbReference>
<dbReference type="NCBIfam" id="TIGR01029">
    <property type="entry name" value="rpsG_bact"/>
    <property type="match status" value="1"/>
</dbReference>
<proteinExistence type="inferred from homology"/>
<evidence type="ECO:0000259" key="7">
    <source>
        <dbReference type="Pfam" id="PF00177"/>
    </source>
</evidence>
<dbReference type="RefSeq" id="WP_096367105.1">
    <property type="nucleotide sequence ID" value="NZ_AP018052.1"/>
</dbReference>
<evidence type="ECO:0000256" key="2">
    <source>
        <dbReference type="ARBA" id="ARBA00022730"/>
    </source>
</evidence>
<dbReference type="InterPro" id="IPR036823">
    <property type="entry name" value="Ribosomal_uS7_dom_sf"/>
</dbReference>
<keyword evidence="4 6" id="KW-0689">Ribosomal protein</keyword>
<dbReference type="PANTHER" id="PTHR11205">
    <property type="entry name" value="RIBOSOMAL PROTEIN S7"/>
    <property type="match status" value="1"/>
</dbReference>
<dbReference type="GO" id="GO:0006412">
    <property type="term" value="P:translation"/>
    <property type="evidence" value="ECO:0007669"/>
    <property type="project" value="UniProtKB-UniRule"/>
</dbReference>
<keyword evidence="5 6" id="KW-0687">Ribonucleoprotein</keyword>
<keyword evidence="2 6" id="KW-0699">rRNA-binding</keyword>
<comment type="function">
    <text evidence="6">One of the primary rRNA binding proteins, it binds directly to 16S rRNA where it nucleates assembly of the head domain of the 30S subunit. Is located at the subunit interface close to the decoding center, probably blocks exit of the E-site tRNA.</text>
</comment>
<dbReference type="KEGG" id="ttc:FOKN1_2712"/>
<dbReference type="InterPro" id="IPR023798">
    <property type="entry name" value="Ribosomal_uS7_dom"/>
</dbReference>
<keyword evidence="3 6" id="KW-0694">RNA-binding</keyword>
<dbReference type="InterPro" id="IPR000235">
    <property type="entry name" value="Ribosomal_uS7"/>
</dbReference>
<dbReference type="PIRSF" id="PIRSF002122">
    <property type="entry name" value="RPS7p_RPS7a_RPS5e_RPS7o"/>
    <property type="match status" value="1"/>
</dbReference>
<comment type="similarity">
    <text evidence="1 6">Belongs to the universal ribosomal protein uS7 family.</text>
</comment>
<organism evidence="8 9">
    <name type="scientific">Thiohalobacter thiocyanaticus</name>
    <dbReference type="NCBI Taxonomy" id="585455"/>
    <lineage>
        <taxon>Bacteria</taxon>
        <taxon>Pseudomonadati</taxon>
        <taxon>Pseudomonadota</taxon>
        <taxon>Gammaproteobacteria</taxon>
        <taxon>Thiohalobacterales</taxon>
        <taxon>Thiohalobacteraceae</taxon>
        <taxon>Thiohalobacter</taxon>
    </lineage>
</organism>
<dbReference type="CDD" id="cd14869">
    <property type="entry name" value="uS7_Bacteria"/>
    <property type="match status" value="1"/>
</dbReference>
<evidence type="ECO:0000256" key="4">
    <source>
        <dbReference type="ARBA" id="ARBA00022980"/>
    </source>
</evidence>
<reference evidence="8 9" key="1">
    <citation type="submission" date="2017-05" db="EMBL/GenBank/DDBJ databases">
        <title>Thiocyanate degradation by Thiohalobacter thiocyanaticus FOKN1.</title>
        <authorList>
            <person name="Oshiki M."/>
            <person name="Fukushima T."/>
            <person name="Kawano S."/>
            <person name="Nakagawa J."/>
        </authorList>
    </citation>
    <scope>NUCLEOTIDE SEQUENCE [LARGE SCALE GENOMIC DNA]</scope>
    <source>
        <strain evidence="8 9">FOKN1</strain>
    </source>
</reference>
<dbReference type="FunFam" id="1.10.455.10:FF:000001">
    <property type="entry name" value="30S ribosomal protein S7"/>
    <property type="match status" value="1"/>
</dbReference>
<dbReference type="HAMAP" id="MF_00480_B">
    <property type="entry name" value="Ribosomal_uS7_B"/>
    <property type="match status" value="1"/>
</dbReference>
<dbReference type="GO" id="GO:0003735">
    <property type="term" value="F:structural constituent of ribosome"/>
    <property type="evidence" value="ECO:0007669"/>
    <property type="project" value="InterPro"/>
</dbReference>
<evidence type="ECO:0000256" key="5">
    <source>
        <dbReference type="ARBA" id="ARBA00023274"/>
    </source>
</evidence>
<dbReference type="Gene3D" id="1.10.455.10">
    <property type="entry name" value="Ribosomal protein S7 domain"/>
    <property type="match status" value="1"/>
</dbReference>
<accession>A0A1Z4VUI7</accession>
<name>A0A1Z4VUI7_9GAMM</name>